<dbReference type="InterPro" id="IPR052912">
    <property type="entry name" value="UPF0111_domain"/>
</dbReference>
<gene>
    <name evidence="2" type="ORF">CLHUN_18050</name>
</gene>
<organism evidence="2 3">
    <name type="scientific">Ruminiclostridium hungatei</name>
    <name type="common">Clostridium hungatei</name>
    <dbReference type="NCBI Taxonomy" id="48256"/>
    <lineage>
        <taxon>Bacteria</taxon>
        <taxon>Bacillati</taxon>
        <taxon>Bacillota</taxon>
        <taxon>Clostridia</taxon>
        <taxon>Eubacteriales</taxon>
        <taxon>Oscillospiraceae</taxon>
        <taxon>Ruminiclostridium</taxon>
    </lineage>
</organism>
<name>A0A1V4SLZ5_RUMHU</name>
<dbReference type="Proteomes" id="UP000191554">
    <property type="component" value="Unassembled WGS sequence"/>
</dbReference>
<keyword evidence="3" id="KW-1185">Reference proteome</keyword>
<evidence type="ECO:0000313" key="2">
    <source>
        <dbReference type="EMBL" id="OPX44251.1"/>
    </source>
</evidence>
<dbReference type="PANTHER" id="PTHR37298:SF1">
    <property type="entry name" value="UPF0111 PROTEIN YKAA"/>
    <property type="match status" value="1"/>
</dbReference>
<dbReference type="PANTHER" id="PTHR37298">
    <property type="entry name" value="UPF0111 PROTEIN YKAA"/>
    <property type="match status" value="1"/>
</dbReference>
<reference evidence="2 3" key="1">
    <citation type="submission" date="2017-03" db="EMBL/GenBank/DDBJ databases">
        <title>Genome sequence of Clostridium hungatei DSM 14427.</title>
        <authorList>
            <person name="Poehlein A."/>
            <person name="Daniel R."/>
        </authorList>
    </citation>
    <scope>NUCLEOTIDE SEQUENCE [LARGE SCALE GENOMIC DNA]</scope>
    <source>
        <strain evidence="2 3">DSM 14427</strain>
    </source>
</reference>
<evidence type="ECO:0000256" key="1">
    <source>
        <dbReference type="ARBA" id="ARBA00008591"/>
    </source>
</evidence>
<dbReference type="OrthoDB" id="9797568at2"/>
<dbReference type="InterPro" id="IPR018445">
    <property type="entry name" value="Put_Phosphate_transp_reg"/>
</dbReference>
<dbReference type="EMBL" id="MZGX01000010">
    <property type="protein sequence ID" value="OPX44251.1"/>
    <property type="molecule type" value="Genomic_DNA"/>
</dbReference>
<accession>A0A1V4SLZ5</accession>
<comment type="caution">
    <text evidence="2">The sequence shown here is derived from an EMBL/GenBank/DDBJ whole genome shotgun (WGS) entry which is preliminary data.</text>
</comment>
<dbReference type="RefSeq" id="WP_080064251.1">
    <property type="nucleotide sequence ID" value="NZ_MZGX01000010.1"/>
</dbReference>
<dbReference type="STRING" id="48256.CLHUN_18050"/>
<dbReference type="Pfam" id="PF01865">
    <property type="entry name" value="PhoU_div"/>
    <property type="match status" value="1"/>
</dbReference>
<dbReference type="InterPro" id="IPR038078">
    <property type="entry name" value="PhoU-like_sf"/>
</dbReference>
<proteinExistence type="inferred from homology"/>
<protein>
    <submittedName>
        <fullName evidence="2">Putative pit accessory protein</fullName>
    </submittedName>
</protein>
<dbReference type="Gene3D" id="1.20.58.220">
    <property type="entry name" value="Phosphate transport system protein phou homolog 2, domain 2"/>
    <property type="match status" value="1"/>
</dbReference>
<evidence type="ECO:0000313" key="3">
    <source>
        <dbReference type="Proteomes" id="UP000191554"/>
    </source>
</evidence>
<sequence>MFRITSKEEMFFDYFIETCEIICKAANLLDDLTNNYVNVNEKIMSIEEAEHACDNNVHKILNELNKSFITPIDREDIFTIAKELDNITDDIESTAHRFSMFNVKEVRPEALTLTKLVVRATDELRNVMIEVKNMKKSKQLQNKIIEVNNVEDEADTIFRDAMASLFTSETDAVEVIKWKAIFELLENTIDACEDVANIIEGVVMKNA</sequence>
<comment type="similarity">
    <text evidence="1">Belongs to the UPF0111 family.</text>
</comment>
<dbReference type="AlphaFoldDB" id="A0A1V4SLZ5"/>